<dbReference type="InterPro" id="IPR014263">
    <property type="entry name" value="Methanolan_biosynth_EpsI"/>
</dbReference>
<dbReference type="EMBL" id="CP134146">
    <property type="protein sequence ID" value="WNC68465.1"/>
    <property type="molecule type" value="Genomic_DNA"/>
</dbReference>
<name>A0ABY9TL21_9GAMM</name>
<comment type="subcellular location">
    <subcellularLocation>
        <location evidence="1">Cell membrane</location>
        <topology evidence="1">Multi-pass membrane protein</topology>
    </subcellularLocation>
</comment>
<keyword evidence="3" id="KW-0645">Protease</keyword>
<evidence type="ECO:0000256" key="2">
    <source>
        <dbReference type="ARBA" id="ARBA00022475"/>
    </source>
</evidence>
<keyword evidence="4 8" id="KW-0812">Transmembrane</keyword>
<dbReference type="NCBIfam" id="TIGR03109">
    <property type="entry name" value="exosort_XrtA"/>
    <property type="match status" value="1"/>
</dbReference>
<dbReference type="InterPro" id="IPR013426">
    <property type="entry name" value="EpsH-like"/>
</dbReference>
<feature type="transmembrane region" description="Helical" evidence="8">
    <location>
        <begin position="184"/>
        <end position="202"/>
    </location>
</feature>
<reference evidence="11" key="1">
    <citation type="submission" date="2023-09" db="EMBL/GenBank/DDBJ databases">
        <authorList>
            <person name="Li S."/>
            <person name="Li X."/>
            <person name="Zhang C."/>
            <person name="Zhao Z."/>
        </authorList>
    </citation>
    <scope>NUCLEOTIDE SEQUENCE [LARGE SCALE GENOMIC DNA]</scope>
    <source>
        <strain evidence="11">SQ345</strain>
    </source>
</reference>
<dbReference type="InterPro" id="IPR017540">
    <property type="entry name" value="Exosortase-1"/>
</dbReference>
<keyword evidence="5 10" id="KW-0378">Hydrolase</keyword>
<feature type="transmembrane region" description="Helical" evidence="8">
    <location>
        <begin position="66"/>
        <end position="87"/>
    </location>
</feature>
<feature type="transmembrane region" description="Helical" evidence="8">
    <location>
        <begin position="99"/>
        <end position="118"/>
    </location>
</feature>
<keyword evidence="6 8" id="KW-1133">Transmembrane helix</keyword>
<dbReference type="InterPro" id="IPR026392">
    <property type="entry name" value="Exo/Archaeosortase_dom"/>
</dbReference>
<evidence type="ECO:0000259" key="9">
    <source>
        <dbReference type="Pfam" id="PF11984"/>
    </source>
</evidence>
<dbReference type="EC" id="3.4.22.-" evidence="10"/>
<gene>
    <name evidence="10" type="primary">xrtA</name>
    <name evidence="10" type="ORF">RI845_18340</name>
</gene>
<evidence type="ECO:0000313" key="11">
    <source>
        <dbReference type="Proteomes" id="UP001248581"/>
    </source>
</evidence>
<dbReference type="Pfam" id="PF09721">
    <property type="entry name" value="Exosortase_EpsH"/>
    <property type="match status" value="1"/>
</dbReference>
<keyword evidence="2" id="KW-1003">Cell membrane</keyword>
<dbReference type="Pfam" id="PF11984">
    <property type="entry name" value="DUF3485"/>
    <property type="match status" value="1"/>
</dbReference>
<evidence type="ECO:0000256" key="4">
    <source>
        <dbReference type="ARBA" id="ARBA00022692"/>
    </source>
</evidence>
<feature type="transmembrane region" description="Helical" evidence="8">
    <location>
        <begin position="209"/>
        <end position="236"/>
    </location>
</feature>
<dbReference type="RefSeq" id="WP_348387621.1">
    <property type="nucleotide sequence ID" value="NZ_CP134146.1"/>
</dbReference>
<evidence type="ECO:0000256" key="3">
    <source>
        <dbReference type="ARBA" id="ARBA00022670"/>
    </source>
</evidence>
<evidence type="ECO:0000256" key="5">
    <source>
        <dbReference type="ARBA" id="ARBA00022801"/>
    </source>
</evidence>
<feature type="transmembrane region" description="Helical" evidence="8">
    <location>
        <begin position="12"/>
        <end position="29"/>
    </location>
</feature>
<protein>
    <submittedName>
        <fullName evidence="10">Exosortase A</fullName>
        <ecNumber evidence="10">3.4.22.-</ecNumber>
    </submittedName>
</protein>
<feature type="transmembrane region" description="Helical" evidence="8">
    <location>
        <begin position="41"/>
        <end position="57"/>
    </location>
</feature>
<keyword evidence="7 8" id="KW-0472">Membrane</keyword>
<feature type="domain" description="Methanolan biosynthesis EpsI" evidence="9">
    <location>
        <begin position="334"/>
        <end position="487"/>
    </location>
</feature>
<dbReference type="Proteomes" id="UP001248581">
    <property type="component" value="Chromosome"/>
</dbReference>
<feature type="transmembrane region" description="Helical" evidence="8">
    <location>
        <begin position="290"/>
        <end position="313"/>
    </location>
</feature>
<proteinExistence type="predicted"/>
<dbReference type="NCBIfam" id="TIGR04178">
    <property type="entry name" value="exo_archaeo"/>
    <property type="match status" value="1"/>
</dbReference>
<evidence type="ECO:0000256" key="6">
    <source>
        <dbReference type="ARBA" id="ARBA00022989"/>
    </source>
</evidence>
<evidence type="ECO:0000313" key="10">
    <source>
        <dbReference type="EMBL" id="WNC68465.1"/>
    </source>
</evidence>
<evidence type="ECO:0000256" key="7">
    <source>
        <dbReference type="ARBA" id="ARBA00023136"/>
    </source>
</evidence>
<keyword evidence="11" id="KW-1185">Reference proteome</keyword>
<dbReference type="NCBIfam" id="TIGR02602">
    <property type="entry name" value="8TM_EpsH"/>
    <property type="match status" value="1"/>
</dbReference>
<feature type="transmembrane region" description="Helical" evidence="8">
    <location>
        <begin position="248"/>
        <end position="269"/>
    </location>
</feature>
<evidence type="ECO:0000256" key="1">
    <source>
        <dbReference type="ARBA" id="ARBA00004651"/>
    </source>
</evidence>
<feature type="transmembrane region" description="Helical" evidence="8">
    <location>
        <begin position="125"/>
        <end position="145"/>
    </location>
</feature>
<dbReference type="InterPro" id="IPR019127">
    <property type="entry name" value="Exosortase"/>
</dbReference>
<accession>A0ABY9TL21</accession>
<dbReference type="GO" id="GO:0016787">
    <property type="term" value="F:hydrolase activity"/>
    <property type="evidence" value="ECO:0007669"/>
    <property type="project" value="UniProtKB-KW"/>
</dbReference>
<sequence>MDSKTIRPQLFVALAIFSGFYISIFYSTFQKLLNTWTQSNTYSHGFFIIPLVIWLIYQQKHKLQEVIFGPSWLGVFLTLIISIMWFVGTLSGINIVEQFFLFLIPTSICLALLGLDLTKTLKFPLFFLLFAIPVGDFLIPYLLFITADISVGLTKILNIPIYRDGMYIQIPNGKFVVSEACSGIRFLISTVTIGVLYSYLFLTGFWKKALFITLCFVVSIVGNGIRAFLIILIGYLSDMQAAVGFDHLVYGWFFFCVILLILFVIGNRLSDKELPQYDIKESNFKKNVNFPSYWFIFLTLIFMSFGPFLNYIYKQKENDIKAELVTLDNGKQKDFPPLQWQPTFPHADSLDYKKVSTKGSFIDVFTATYYFETDRKELISFQNKLFDETIWTISDISNGEVELATGKQIVYQQILIVNSLGKERIIRLIYQVGNSFLANKLHVKALQLYNKLTFSDLGGKAFILSMDNSLGANETLDKYMQNNLQELLLVEVNHAN</sequence>
<organism evidence="10 11">
    <name type="scientific">Thalassotalea nanhaiensis</name>
    <dbReference type="NCBI Taxonomy" id="3065648"/>
    <lineage>
        <taxon>Bacteria</taxon>
        <taxon>Pseudomonadati</taxon>
        <taxon>Pseudomonadota</taxon>
        <taxon>Gammaproteobacteria</taxon>
        <taxon>Alteromonadales</taxon>
        <taxon>Colwelliaceae</taxon>
        <taxon>Thalassotalea</taxon>
    </lineage>
</organism>
<evidence type="ECO:0000256" key="8">
    <source>
        <dbReference type="SAM" id="Phobius"/>
    </source>
</evidence>